<dbReference type="SUPFAM" id="SSF50814">
    <property type="entry name" value="Lipocalins"/>
    <property type="match status" value="1"/>
</dbReference>
<dbReference type="PRINTS" id="PR01173">
    <property type="entry name" value="ODORANTBNDNG"/>
</dbReference>
<dbReference type="PANTHER" id="PTHR11430">
    <property type="entry name" value="LIPOCALIN"/>
    <property type="match status" value="1"/>
</dbReference>
<keyword evidence="4" id="KW-0964">Secreted</keyword>
<dbReference type="GO" id="GO:0005549">
    <property type="term" value="F:odorant binding"/>
    <property type="evidence" value="ECO:0007669"/>
    <property type="project" value="TreeGrafter"/>
</dbReference>
<organism evidence="10 11">
    <name type="scientific">Muntiacus muntjak</name>
    <name type="common">Barking deer</name>
    <name type="synonym">Indian muntjac</name>
    <dbReference type="NCBI Taxonomy" id="9888"/>
    <lineage>
        <taxon>Eukaryota</taxon>
        <taxon>Metazoa</taxon>
        <taxon>Chordata</taxon>
        <taxon>Craniata</taxon>
        <taxon>Vertebrata</taxon>
        <taxon>Euteleostomi</taxon>
        <taxon>Mammalia</taxon>
        <taxon>Eutheria</taxon>
        <taxon>Laurasiatheria</taxon>
        <taxon>Artiodactyla</taxon>
        <taxon>Ruminantia</taxon>
        <taxon>Pecora</taxon>
        <taxon>Cervidae</taxon>
        <taxon>Muntiacinae</taxon>
        <taxon>Muntiacus</taxon>
    </lineage>
</organism>
<dbReference type="AlphaFoldDB" id="A0A5N3UTX1"/>
<dbReference type="Pfam" id="PF00061">
    <property type="entry name" value="Lipocalin"/>
    <property type="match status" value="1"/>
</dbReference>
<evidence type="ECO:0000313" key="7">
    <source>
        <dbReference type="EMBL" id="KAB0340234.1"/>
    </source>
</evidence>
<proteinExistence type="inferred from homology"/>
<comment type="caution">
    <text evidence="10">The sequence shown here is derived from an EMBL/GenBank/DDBJ whole genome shotgun (WGS) entry which is preliminary data.</text>
</comment>
<evidence type="ECO:0000313" key="11">
    <source>
        <dbReference type="Proteomes" id="UP000326458"/>
    </source>
</evidence>
<dbReference type="GO" id="GO:0005615">
    <property type="term" value="C:extracellular space"/>
    <property type="evidence" value="ECO:0007669"/>
    <property type="project" value="TreeGrafter"/>
</dbReference>
<keyword evidence="11" id="KW-1185">Reference proteome</keyword>
<comment type="similarity">
    <text evidence="2">Belongs to the calycin superfamily. Lipocalin family.</text>
</comment>
<evidence type="ECO:0000256" key="1">
    <source>
        <dbReference type="ARBA" id="ARBA00004613"/>
    </source>
</evidence>
<name>A0A5N3UTX1_MUNMU</name>
<dbReference type="InterPro" id="IPR002345">
    <property type="entry name" value="Lipocalin"/>
</dbReference>
<keyword evidence="5" id="KW-0732">Signal</keyword>
<feature type="domain" description="Lipocalin/cytosolic fatty-acid binding" evidence="6">
    <location>
        <begin position="29"/>
        <end position="92"/>
    </location>
</feature>
<dbReference type="InterPro" id="IPR000566">
    <property type="entry name" value="Lipocln_cytosolic_FA-bd_dom"/>
</dbReference>
<dbReference type="InterPro" id="IPR012674">
    <property type="entry name" value="Calycin"/>
</dbReference>
<reference evidence="10 11" key="1">
    <citation type="submission" date="2019-06" db="EMBL/GenBank/DDBJ databases">
        <title>Discovery of a novel chromosome fission-fusion reversal in muntjac.</title>
        <authorList>
            <person name="Mudd A.B."/>
            <person name="Bredeson J.V."/>
            <person name="Baum R."/>
            <person name="Hockemeyer D."/>
            <person name="Rokhsar D.S."/>
        </authorList>
    </citation>
    <scope>NUCLEOTIDE SEQUENCE [LARGE SCALE GENOMIC DNA]</scope>
    <source>
        <strain evidence="10">UTSW_UCB_Mm</strain>
        <tissue evidence="10">Fibroblast cell line</tissue>
    </source>
</reference>
<dbReference type="GO" id="GO:0036094">
    <property type="term" value="F:small molecule binding"/>
    <property type="evidence" value="ECO:0007669"/>
    <property type="project" value="InterPro"/>
</dbReference>
<evidence type="ECO:0000259" key="6">
    <source>
        <dbReference type="Pfam" id="PF00061"/>
    </source>
</evidence>
<dbReference type="PANTHER" id="PTHR11430:SF89">
    <property type="entry name" value="ALLERGEN BOS D 2"/>
    <property type="match status" value="1"/>
</dbReference>
<dbReference type="EMBL" id="VCEA01000469">
    <property type="protein sequence ID" value="KAB0340235.1"/>
    <property type="molecule type" value="Genomic_DNA"/>
</dbReference>
<dbReference type="InterPro" id="IPR002448">
    <property type="entry name" value="OBP-like"/>
</dbReference>
<evidence type="ECO:0000256" key="2">
    <source>
        <dbReference type="ARBA" id="ARBA00006889"/>
    </source>
</evidence>
<dbReference type="EMBL" id="VCEA01000467">
    <property type="protein sequence ID" value="KAB0340236.1"/>
    <property type="molecule type" value="Genomic_DNA"/>
</dbReference>
<sequence length="161" mass="17638">MKAVFLTLLLGLVCVGQEASAQPEASEITGEWYTIYMAADNKEKIEEGGPLRTYFRRLECIDNCEKLSITIFLTNNGSCTLITAVAQRAEGNVYRIDYVWTCVLFSLLITNANLGKTFSSVLERFAISSSRDIPHLGIKGISQASPALAGRFFTADDLCPG</sequence>
<evidence type="ECO:0000313" key="8">
    <source>
        <dbReference type="EMBL" id="KAB0340235.1"/>
    </source>
</evidence>
<keyword evidence="3" id="KW-0813">Transport</keyword>
<evidence type="ECO:0000256" key="4">
    <source>
        <dbReference type="ARBA" id="ARBA00022525"/>
    </source>
</evidence>
<dbReference type="EMBL" id="VCEA01000466">
    <property type="protein sequence ID" value="KAB0340237.1"/>
    <property type="molecule type" value="Genomic_DNA"/>
</dbReference>
<accession>A0A5N3UTX1</accession>
<evidence type="ECO:0000256" key="3">
    <source>
        <dbReference type="ARBA" id="ARBA00022448"/>
    </source>
</evidence>
<feature type="chain" id="PRO_5044622300" description="Lipocalin/cytosolic fatty-acid binding domain-containing protein" evidence="5">
    <location>
        <begin position="22"/>
        <end position="161"/>
    </location>
</feature>
<feature type="signal peptide" evidence="5">
    <location>
        <begin position="1"/>
        <end position="21"/>
    </location>
</feature>
<comment type="subcellular location">
    <subcellularLocation>
        <location evidence="1">Secreted</location>
    </subcellularLocation>
</comment>
<gene>
    <name evidence="10" type="ORF">FD754_023303</name>
    <name evidence="9" type="ORF">FD754_023304</name>
    <name evidence="8" type="ORF">FD754_023305</name>
    <name evidence="7" type="ORF">FD754_023306</name>
</gene>
<evidence type="ECO:0000313" key="10">
    <source>
        <dbReference type="EMBL" id="KAB0340237.1"/>
    </source>
</evidence>
<protein>
    <recommendedName>
        <fullName evidence="6">Lipocalin/cytosolic fatty-acid binding domain-containing protein</fullName>
    </recommendedName>
</protein>
<dbReference type="Gene3D" id="2.40.128.20">
    <property type="match status" value="1"/>
</dbReference>
<dbReference type="Proteomes" id="UP000326458">
    <property type="component" value="Unassembled WGS sequence"/>
</dbReference>
<dbReference type="EMBL" id="VCEA01000470">
    <property type="protein sequence ID" value="KAB0340234.1"/>
    <property type="molecule type" value="Genomic_DNA"/>
</dbReference>
<evidence type="ECO:0000313" key="9">
    <source>
        <dbReference type="EMBL" id="KAB0340236.1"/>
    </source>
</evidence>
<evidence type="ECO:0000256" key="5">
    <source>
        <dbReference type="SAM" id="SignalP"/>
    </source>
</evidence>